<sequence>MFLAGLEHYADCVFHRLEHTDNIRAPSGVADAFISALVQPAAPRIDCTMPCSIGTRNPLRRKRCGFETASACVATPLDGAVGKRRAATPQFRRACNRV</sequence>
<reference evidence="1" key="1">
    <citation type="submission" date="2009-01" db="EMBL/GenBank/DDBJ databases">
        <title>Complete sequence of chromosome 1 of Burkholderia sp. 383.</title>
        <authorList>
            <consortium name="US DOE Joint Genome Institute"/>
            <person name="Copeland A."/>
            <person name="Lucas S."/>
            <person name="Lapidus A."/>
            <person name="Barry K."/>
            <person name="Detter J.C."/>
            <person name="Glavina T."/>
            <person name="Hammon N."/>
            <person name="Israni S."/>
            <person name="Pitluck S."/>
            <person name="Chain P."/>
            <person name="Malfatti S."/>
            <person name="Shin M."/>
            <person name="Vergez L."/>
            <person name="Schmutz J."/>
            <person name="Larimer F."/>
            <person name="Land M."/>
            <person name="Kyrpides N."/>
            <person name="Lykidis A."/>
            <person name="Richardson P."/>
        </authorList>
    </citation>
    <scope>NUCLEOTIDE SEQUENCE</scope>
    <source>
        <strain evidence="1">383</strain>
    </source>
</reference>
<dbReference type="Proteomes" id="UP000002705">
    <property type="component" value="Chromosome 1"/>
</dbReference>
<accession>Q39F74</accession>
<name>Q39F74_BURL3</name>
<evidence type="ECO:0000313" key="2">
    <source>
        <dbReference type="Proteomes" id="UP000002705"/>
    </source>
</evidence>
<dbReference type="KEGG" id="bur:Bcep18194_A5298"/>
<dbReference type="PATRIC" id="fig|482957.22.peg.2245"/>
<dbReference type="EMBL" id="CP000151">
    <property type="protein sequence ID" value="ABB08892.1"/>
    <property type="molecule type" value="Genomic_DNA"/>
</dbReference>
<evidence type="ECO:0000313" key="1">
    <source>
        <dbReference type="EMBL" id="ABB08892.1"/>
    </source>
</evidence>
<organism evidence="1 2">
    <name type="scientific">Burkholderia lata (strain ATCC 17760 / DSM 23089 / LMG 22485 / NCIMB 9086 / R18194 / 383)</name>
    <dbReference type="NCBI Taxonomy" id="482957"/>
    <lineage>
        <taxon>Bacteria</taxon>
        <taxon>Pseudomonadati</taxon>
        <taxon>Pseudomonadota</taxon>
        <taxon>Betaproteobacteria</taxon>
        <taxon>Burkholderiales</taxon>
        <taxon>Burkholderiaceae</taxon>
        <taxon>Burkholderia</taxon>
        <taxon>Burkholderia cepacia complex</taxon>
    </lineage>
</organism>
<keyword evidence="2" id="KW-1185">Reference proteome</keyword>
<dbReference type="HOGENOM" id="CLU_2328362_0_0_4"/>
<proteinExistence type="predicted"/>
<protein>
    <submittedName>
        <fullName evidence="1">Uncharacterized protein</fullName>
    </submittedName>
</protein>
<gene>
    <name evidence="1" type="ordered locus">Bcep18194_A5298</name>
</gene>
<dbReference type="AlphaFoldDB" id="Q39F74"/>